<accession>A0A1I7CPI5</accession>
<dbReference type="EMBL" id="FPBD01000006">
    <property type="protein sequence ID" value="SFU01331.1"/>
    <property type="molecule type" value="Genomic_DNA"/>
</dbReference>
<organism evidence="1 2">
    <name type="scientific">Pseudovibrio denitrificans</name>
    <dbReference type="NCBI Taxonomy" id="258256"/>
    <lineage>
        <taxon>Bacteria</taxon>
        <taxon>Pseudomonadati</taxon>
        <taxon>Pseudomonadota</taxon>
        <taxon>Alphaproteobacteria</taxon>
        <taxon>Hyphomicrobiales</taxon>
        <taxon>Stappiaceae</taxon>
        <taxon>Pseudovibrio</taxon>
    </lineage>
</organism>
<dbReference type="Pfam" id="PF09476">
    <property type="entry name" value="Pilus_CpaD"/>
    <property type="match status" value="1"/>
</dbReference>
<evidence type="ECO:0000313" key="1">
    <source>
        <dbReference type="EMBL" id="SFU01331.1"/>
    </source>
</evidence>
<dbReference type="Proteomes" id="UP000183371">
    <property type="component" value="Unassembled WGS sequence"/>
</dbReference>
<dbReference type="InterPro" id="IPR013361">
    <property type="entry name" value="Pilus_CpaD"/>
</dbReference>
<dbReference type="AlphaFoldDB" id="A0A1I7CPI5"/>
<name>A0A1I7CPI5_9HYPH</name>
<sequence length="244" mass="26116">MNVQTSATTNCSVAFKKTLWVLGLGLWVAACKSQPSYVEQHSIADFDYRKRHPIIVTEAPENFDIPVSGELRNLNAATKTAVAAFGQEAKVDGNGIVEVLVPSGSANETAVRTVSPQIREALKNGGVSHDRIIMRSYTVSDMAASAPVRLSFMRIKGVVRNCGDWPDAMSGDSQNRDYHNFGCASQANLAAMVDNPNDLLRPRPLGPNDPARTNEILANNRTGDLTAGQYGAGVGTNVSSVAQN</sequence>
<evidence type="ECO:0000313" key="2">
    <source>
        <dbReference type="Proteomes" id="UP000183371"/>
    </source>
</evidence>
<protein>
    <submittedName>
        <fullName evidence="1">Pilus assembly protein CpaD</fullName>
    </submittedName>
</protein>
<keyword evidence="2" id="KW-1185">Reference proteome</keyword>
<proteinExistence type="predicted"/>
<dbReference type="InterPro" id="IPR019027">
    <property type="entry name" value="Pilus_biogenesis_CpaD-related"/>
</dbReference>
<dbReference type="NCBIfam" id="TIGR02522">
    <property type="entry name" value="pilus_cpaD"/>
    <property type="match status" value="1"/>
</dbReference>
<reference evidence="2" key="1">
    <citation type="submission" date="2016-10" db="EMBL/GenBank/DDBJ databases">
        <authorList>
            <person name="Varghese N."/>
            <person name="Submissions S."/>
        </authorList>
    </citation>
    <scope>NUCLEOTIDE SEQUENCE [LARGE SCALE GENOMIC DNA]</scope>
    <source>
        <strain evidence="2">DSM 17465</strain>
    </source>
</reference>
<gene>
    <name evidence="1" type="ORF">SAMN05444141_106233</name>
</gene>